<dbReference type="AlphaFoldDB" id="A0A4W5LH06"/>
<proteinExistence type="predicted"/>
<reference evidence="3" key="1">
    <citation type="submission" date="2018-06" db="EMBL/GenBank/DDBJ databases">
        <title>Genome assembly of Danube salmon.</title>
        <authorList>
            <person name="Macqueen D.J."/>
            <person name="Gundappa M.K."/>
        </authorList>
    </citation>
    <scope>NUCLEOTIDE SEQUENCE [LARGE SCALE GENOMIC DNA]</scope>
</reference>
<evidence type="ECO:0000256" key="1">
    <source>
        <dbReference type="SAM" id="MobiDB-lite"/>
    </source>
</evidence>
<reference evidence="2" key="2">
    <citation type="submission" date="2025-08" db="UniProtKB">
        <authorList>
            <consortium name="Ensembl"/>
        </authorList>
    </citation>
    <scope>IDENTIFICATION</scope>
</reference>
<dbReference type="STRING" id="62062.ENSHHUP00000024760"/>
<dbReference type="Proteomes" id="UP000314982">
    <property type="component" value="Unassembled WGS sequence"/>
</dbReference>
<name>A0A4W5LH06_9TELE</name>
<dbReference type="Ensembl" id="ENSHHUT00000025700.1">
    <property type="protein sequence ID" value="ENSHHUP00000024760.1"/>
    <property type="gene ID" value="ENSHHUG00000015555.1"/>
</dbReference>
<sequence length="143" mass="15285">MEDMKTPRPSALIRTPGSVFLRSSVGAGLRTPLTTPFTPDLDSPFSSPALRRLTGPLEPQGPLSPGFSSIQSPHVMRRGPKLWSASTGCLDCQLNGSPPPSPGPTPSPSQSELKPSFLVTFLQNRKDQVLPCVSKNVLPFGSY</sequence>
<keyword evidence="3" id="KW-1185">Reference proteome</keyword>
<organism evidence="2 3">
    <name type="scientific">Hucho hucho</name>
    <name type="common">huchen</name>
    <dbReference type="NCBI Taxonomy" id="62062"/>
    <lineage>
        <taxon>Eukaryota</taxon>
        <taxon>Metazoa</taxon>
        <taxon>Chordata</taxon>
        <taxon>Craniata</taxon>
        <taxon>Vertebrata</taxon>
        <taxon>Euteleostomi</taxon>
        <taxon>Actinopterygii</taxon>
        <taxon>Neopterygii</taxon>
        <taxon>Teleostei</taxon>
        <taxon>Protacanthopterygii</taxon>
        <taxon>Salmoniformes</taxon>
        <taxon>Salmonidae</taxon>
        <taxon>Salmoninae</taxon>
        <taxon>Hucho</taxon>
    </lineage>
</organism>
<evidence type="ECO:0000313" key="3">
    <source>
        <dbReference type="Proteomes" id="UP000314982"/>
    </source>
</evidence>
<feature type="region of interest" description="Disordered" evidence="1">
    <location>
        <begin position="89"/>
        <end position="116"/>
    </location>
</feature>
<feature type="region of interest" description="Disordered" evidence="1">
    <location>
        <begin position="32"/>
        <end position="75"/>
    </location>
</feature>
<protein>
    <submittedName>
        <fullName evidence="2">Uncharacterized protein</fullName>
    </submittedName>
</protein>
<feature type="compositionally biased region" description="Pro residues" evidence="1">
    <location>
        <begin position="97"/>
        <end position="107"/>
    </location>
</feature>
<feature type="compositionally biased region" description="Low complexity" evidence="1">
    <location>
        <begin position="32"/>
        <end position="45"/>
    </location>
</feature>
<evidence type="ECO:0000313" key="2">
    <source>
        <dbReference type="Ensembl" id="ENSHHUP00000024760.1"/>
    </source>
</evidence>
<accession>A0A4W5LH06</accession>
<reference evidence="2" key="3">
    <citation type="submission" date="2025-09" db="UniProtKB">
        <authorList>
            <consortium name="Ensembl"/>
        </authorList>
    </citation>
    <scope>IDENTIFICATION</scope>
</reference>